<dbReference type="InterPro" id="IPR009057">
    <property type="entry name" value="Homeodomain-like_sf"/>
</dbReference>
<sequence>MNNFEIPILFDEKIFYEFNNSDRFLSLSYNKIAGSKRMFVPHFHTFYEVYYLKEGSANYLIEGELLSVKAGDVLLIKPYLLHKTLYPDSSKNVRYLISFNEAYFNYLPEDDISWFLQIFRQSCPIIRLDTDTKRKWDQKLQIIKMEAKEKRSGYNFRIHSIMQELFLTINDKDNSKPIINQNLTTTEQKILEVIGYIHSHYEEKLTLQLLAERFYISSYYLSHRFKYITGYTLIEYIQLIRIKKAQELLETTKLRTIDICENCGFGSISQFNRVFKKVCGISPGKYRRTIK</sequence>
<keyword evidence="6" id="KW-1185">Reference proteome</keyword>
<dbReference type="Gene3D" id="2.60.120.10">
    <property type="entry name" value="Jelly Rolls"/>
    <property type="match status" value="1"/>
</dbReference>
<keyword evidence="2" id="KW-0238">DNA-binding</keyword>
<proteinExistence type="predicted"/>
<reference evidence="5 6" key="1">
    <citation type="submission" date="2020-07" db="EMBL/GenBank/DDBJ databases">
        <title>Vallitalea guaymasensis genome.</title>
        <authorList>
            <person name="Postec A."/>
        </authorList>
    </citation>
    <scope>NUCLEOTIDE SEQUENCE [LARGE SCALE GENOMIC DNA]</scope>
    <source>
        <strain evidence="5 6">Ra1766G1</strain>
    </source>
</reference>
<dbReference type="InterPro" id="IPR020449">
    <property type="entry name" value="Tscrpt_reg_AraC-type_HTH"/>
</dbReference>
<feature type="domain" description="HTH araC/xylS-type" evidence="4">
    <location>
        <begin position="191"/>
        <end position="289"/>
    </location>
</feature>
<dbReference type="KEGG" id="vgu:HYG85_23540"/>
<evidence type="ECO:0000313" key="5">
    <source>
        <dbReference type="EMBL" id="QUH31742.1"/>
    </source>
</evidence>
<organism evidence="5 6">
    <name type="scientific">Vallitalea guaymasensis</name>
    <dbReference type="NCBI Taxonomy" id="1185412"/>
    <lineage>
        <taxon>Bacteria</taxon>
        <taxon>Bacillati</taxon>
        <taxon>Bacillota</taxon>
        <taxon>Clostridia</taxon>
        <taxon>Lachnospirales</taxon>
        <taxon>Vallitaleaceae</taxon>
        <taxon>Vallitalea</taxon>
    </lineage>
</organism>
<dbReference type="PRINTS" id="PR00032">
    <property type="entry name" value="HTHARAC"/>
</dbReference>
<name>A0A8J8MEY9_9FIRM</name>
<dbReference type="SUPFAM" id="SSF51215">
    <property type="entry name" value="Regulatory protein AraC"/>
    <property type="match status" value="1"/>
</dbReference>
<evidence type="ECO:0000256" key="3">
    <source>
        <dbReference type="ARBA" id="ARBA00023163"/>
    </source>
</evidence>
<dbReference type="GO" id="GO:0043565">
    <property type="term" value="F:sequence-specific DNA binding"/>
    <property type="evidence" value="ECO:0007669"/>
    <property type="project" value="InterPro"/>
</dbReference>
<dbReference type="PANTHER" id="PTHR43280:SF28">
    <property type="entry name" value="HTH-TYPE TRANSCRIPTIONAL ACTIVATOR RHAS"/>
    <property type="match status" value="1"/>
</dbReference>
<dbReference type="EMBL" id="CP058561">
    <property type="protein sequence ID" value="QUH31742.1"/>
    <property type="molecule type" value="Genomic_DNA"/>
</dbReference>
<dbReference type="InterPro" id="IPR018060">
    <property type="entry name" value="HTH_AraC"/>
</dbReference>
<protein>
    <submittedName>
        <fullName evidence="5">Helix-turn-helix transcriptional regulator</fullName>
    </submittedName>
</protein>
<evidence type="ECO:0000313" key="6">
    <source>
        <dbReference type="Proteomes" id="UP000677305"/>
    </source>
</evidence>
<keyword evidence="1" id="KW-0805">Transcription regulation</keyword>
<evidence type="ECO:0000256" key="1">
    <source>
        <dbReference type="ARBA" id="ARBA00023015"/>
    </source>
</evidence>
<dbReference type="PROSITE" id="PS01124">
    <property type="entry name" value="HTH_ARAC_FAMILY_2"/>
    <property type="match status" value="1"/>
</dbReference>
<dbReference type="SUPFAM" id="SSF46689">
    <property type="entry name" value="Homeodomain-like"/>
    <property type="match status" value="2"/>
</dbReference>
<dbReference type="Gene3D" id="1.10.10.60">
    <property type="entry name" value="Homeodomain-like"/>
    <property type="match status" value="2"/>
</dbReference>
<dbReference type="Pfam" id="PF02311">
    <property type="entry name" value="AraC_binding"/>
    <property type="match status" value="1"/>
</dbReference>
<evidence type="ECO:0000256" key="2">
    <source>
        <dbReference type="ARBA" id="ARBA00023125"/>
    </source>
</evidence>
<dbReference type="SMART" id="SM00342">
    <property type="entry name" value="HTH_ARAC"/>
    <property type="match status" value="1"/>
</dbReference>
<gene>
    <name evidence="5" type="ORF">HYG85_23540</name>
</gene>
<dbReference type="Pfam" id="PF12833">
    <property type="entry name" value="HTH_18"/>
    <property type="match status" value="1"/>
</dbReference>
<dbReference type="InterPro" id="IPR037923">
    <property type="entry name" value="HTH-like"/>
</dbReference>
<dbReference type="RefSeq" id="WP_212691687.1">
    <property type="nucleotide sequence ID" value="NZ_CP058561.1"/>
</dbReference>
<dbReference type="InterPro" id="IPR014710">
    <property type="entry name" value="RmlC-like_jellyroll"/>
</dbReference>
<accession>A0A8J8MEY9</accession>
<keyword evidence="3" id="KW-0804">Transcription</keyword>
<dbReference type="InterPro" id="IPR003313">
    <property type="entry name" value="AraC-bd"/>
</dbReference>
<dbReference type="AlphaFoldDB" id="A0A8J8MEY9"/>
<dbReference type="Proteomes" id="UP000677305">
    <property type="component" value="Chromosome"/>
</dbReference>
<evidence type="ECO:0000259" key="4">
    <source>
        <dbReference type="PROSITE" id="PS01124"/>
    </source>
</evidence>
<dbReference type="GO" id="GO:0003700">
    <property type="term" value="F:DNA-binding transcription factor activity"/>
    <property type="evidence" value="ECO:0007669"/>
    <property type="project" value="InterPro"/>
</dbReference>
<dbReference type="PANTHER" id="PTHR43280">
    <property type="entry name" value="ARAC-FAMILY TRANSCRIPTIONAL REGULATOR"/>
    <property type="match status" value="1"/>
</dbReference>